<dbReference type="AlphaFoldDB" id="A0A8J5TLE8"/>
<dbReference type="PANTHER" id="PTHR24403">
    <property type="entry name" value="ZINC FINGER PROTEIN"/>
    <property type="match status" value="1"/>
</dbReference>
<dbReference type="GO" id="GO:0045944">
    <property type="term" value="P:positive regulation of transcription by RNA polymerase II"/>
    <property type="evidence" value="ECO:0007669"/>
    <property type="project" value="TreeGrafter"/>
</dbReference>
<sequence length="110" mass="12202">MAGGSAVRGMKFPSSGTSQGSTREQHGQSSGCYKVFSCPLCPYKTARKDLLEGHVRTHTGDKPFSCPHCPYQSADRSNLRRHRQRSHEVMTAAAHTTDNQAPRSQWHFGQ</sequence>
<feature type="region of interest" description="Disordered" evidence="6">
    <location>
        <begin position="1"/>
        <end position="30"/>
    </location>
</feature>
<keyword evidence="2" id="KW-0677">Repeat</keyword>
<dbReference type="PANTHER" id="PTHR24403:SF67">
    <property type="entry name" value="FI01116P-RELATED"/>
    <property type="match status" value="1"/>
</dbReference>
<feature type="domain" description="C2H2-type" evidence="7">
    <location>
        <begin position="36"/>
        <end position="63"/>
    </location>
</feature>
<feature type="compositionally biased region" description="Polar residues" evidence="6">
    <location>
        <begin position="14"/>
        <end position="30"/>
    </location>
</feature>
<dbReference type="EMBL" id="JAHLQT010002534">
    <property type="protein sequence ID" value="KAG7176880.1"/>
    <property type="molecule type" value="Genomic_DNA"/>
</dbReference>
<evidence type="ECO:0000313" key="8">
    <source>
        <dbReference type="EMBL" id="KAG7176880.1"/>
    </source>
</evidence>
<dbReference type="PROSITE" id="PS50157">
    <property type="entry name" value="ZINC_FINGER_C2H2_2"/>
    <property type="match status" value="2"/>
</dbReference>
<dbReference type="GO" id="GO:0005634">
    <property type="term" value="C:nucleus"/>
    <property type="evidence" value="ECO:0007669"/>
    <property type="project" value="TreeGrafter"/>
</dbReference>
<evidence type="ECO:0000259" key="7">
    <source>
        <dbReference type="PROSITE" id="PS50157"/>
    </source>
</evidence>
<dbReference type="SUPFAM" id="SSF57667">
    <property type="entry name" value="beta-beta-alpha zinc fingers"/>
    <property type="match status" value="1"/>
</dbReference>
<evidence type="ECO:0000256" key="6">
    <source>
        <dbReference type="SAM" id="MobiDB-lite"/>
    </source>
</evidence>
<protein>
    <submittedName>
        <fullName evidence="8">Snail-like 1</fullName>
    </submittedName>
</protein>
<evidence type="ECO:0000256" key="1">
    <source>
        <dbReference type="ARBA" id="ARBA00022723"/>
    </source>
</evidence>
<dbReference type="Gene3D" id="3.30.160.60">
    <property type="entry name" value="Classic Zinc Finger"/>
    <property type="match status" value="2"/>
</dbReference>
<feature type="region of interest" description="Disordered" evidence="6">
    <location>
        <begin position="73"/>
        <end position="110"/>
    </location>
</feature>
<dbReference type="Proteomes" id="UP000747542">
    <property type="component" value="Unassembled WGS sequence"/>
</dbReference>
<evidence type="ECO:0000256" key="2">
    <source>
        <dbReference type="ARBA" id="ARBA00022737"/>
    </source>
</evidence>
<name>A0A8J5TLE8_HOMAM</name>
<evidence type="ECO:0000256" key="5">
    <source>
        <dbReference type="PROSITE-ProRule" id="PRU00042"/>
    </source>
</evidence>
<proteinExistence type="predicted"/>
<reference evidence="8" key="1">
    <citation type="journal article" date="2021" name="Sci. Adv.">
        <title>The American lobster genome reveals insights on longevity, neural, and immune adaptations.</title>
        <authorList>
            <person name="Polinski J.M."/>
            <person name="Zimin A.V."/>
            <person name="Clark K.F."/>
            <person name="Kohn A.B."/>
            <person name="Sadowski N."/>
            <person name="Timp W."/>
            <person name="Ptitsyn A."/>
            <person name="Khanna P."/>
            <person name="Romanova D.Y."/>
            <person name="Williams P."/>
            <person name="Greenwood S.J."/>
            <person name="Moroz L.L."/>
            <person name="Walt D.R."/>
            <person name="Bodnar A.G."/>
        </authorList>
    </citation>
    <scope>NUCLEOTIDE SEQUENCE</scope>
    <source>
        <strain evidence="8">GMGI-L3</strain>
    </source>
</reference>
<keyword evidence="4" id="KW-0862">Zinc</keyword>
<accession>A0A8J5TLE8</accession>
<gene>
    <name evidence="8" type="primary">sna-L1</name>
    <name evidence="8" type="ORF">Hamer_G000074</name>
</gene>
<dbReference type="InterPro" id="IPR050688">
    <property type="entry name" value="Zinc_finger/UBP_domain"/>
</dbReference>
<feature type="domain" description="C2H2-type" evidence="7">
    <location>
        <begin position="64"/>
        <end position="87"/>
    </location>
</feature>
<evidence type="ECO:0000313" key="9">
    <source>
        <dbReference type="Proteomes" id="UP000747542"/>
    </source>
</evidence>
<keyword evidence="1" id="KW-0479">Metal-binding</keyword>
<dbReference type="SMART" id="SM00355">
    <property type="entry name" value="ZnF_C2H2"/>
    <property type="match status" value="2"/>
</dbReference>
<organism evidence="8 9">
    <name type="scientific">Homarus americanus</name>
    <name type="common">American lobster</name>
    <dbReference type="NCBI Taxonomy" id="6706"/>
    <lineage>
        <taxon>Eukaryota</taxon>
        <taxon>Metazoa</taxon>
        <taxon>Ecdysozoa</taxon>
        <taxon>Arthropoda</taxon>
        <taxon>Crustacea</taxon>
        <taxon>Multicrustacea</taxon>
        <taxon>Malacostraca</taxon>
        <taxon>Eumalacostraca</taxon>
        <taxon>Eucarida</taxon>
        <taxon>Decapoda</taxon>
        <taxon>Pleocyemata</taxon>
        <taxon>Astacidea</taxon>
        <taxon>Nephropoidea</taxon>
        <taxon>Nephropidae</taxon>
        <taxon>Homarus</taxon>
    </lineage>
</organism>
<dbReference type="InterPro" id="IPR013087">
    <property type="entry name" value="Znf_C2H2_type"/>
</dbReference>
<dbReference type="InterPro" id="IPR036236">
    <property type="entry name" value="Znf_C2H2_sf"/>
</dbReference>
<comment type="caution">
    <text evidence="8">The sequence shown here is derived from an EMBL/GenBank/DDBJ whole genome shotgun (WGS) entry which is preliminary data.</text>
</comment>
<keyword evidence="3 5" id="KW-0863">Zinc-finger</keyword>
<dbReference type="FunFam" id="3.30.160.60:FF:002343">
    <property type="entry name" value="Zinc finger protein 33A"/>
    <property type="match status" value="1"/>
</dbReference>
<evidence type="ECO:0000256" key="3">
    <source>
        <dbReference type="ARBA" id="ARBA00022771"/>
    </source>
</evidence>
<dbReference type="GO" id="GO:0008270">
    <property type="term" value="F:zinc ion binding"/>
    <property type="evidence" value="ECO:0007669"/>
    <property type="project" value="UniProtKB-KW"/>
</dbReference>
<dbReference type="Pfam" id="PF00096">
    <property type="entry name" value="zf-C2H2"/>
    <property type="match status" value="2"/>
</dbReference>
<keyword evidence="9" id="KW-1185">Reference proteome</keyword>
<evidence type="ECO:0000256" key="4">
    <source>
        <dbReference type="ARBA" id="ARBA00022833"/>
    </source>
</evidence>
<feature type="compositionally biased region" description="Polar residues" evidence="6">
    <location>
        <begin position="94"/>
        <end position="103"/>
    </location>
</feature>